<dbReference type="STRING" id="3818.A0A445CQX1"/>
<evidence type="ECO:0000256" key="1">
    <source>
        <dbReference type="ARBA" id="ARBA00004123"/>
    </source>
</evidence>
<organism evidence="8 9">
    <name type="scientific">Arachis hypogaea</name>
    <name type="common">Peanut</name>
    <dbReference type="NCBI Taxonomy" id="3818"/>
    <lineage>
        <taxon>Eukaryota</taxon>
        <taxon>Viridiplantae</taxon>
        <taxon>Streptophyta</taxon>
        <taxon>Embryophyta</taxon>
        <taxon>Tracheophyta</taxon>
        <taxon>Spermatophyta</taxon>
        <taxon>Magnoliopsida</taxon>
        <taxon>eudicotyledons</taxon>
        <taxon>Gunneridae</taxon>
        <taxon>Pentapetalae</taxon>
        <taxon>rosids</taxon>
        <taxon>fabids</taxon>
        <taxon>Fabales</taxon>
        <taxon>Fabaceae</taxon>
        <taxon>Papilionoideae</taxon>
        <taxon>50 kb inversion clade</taxon>
        <taxon>dalbergioids sensu lato</taxon>
        <taxon>Dalbergieae</taxon>
        <taxon>Pterocarpus clade</taxon>
        <taxon>Arachis</taxon>
    </lineage>
</organism>
<dbReference type="PROSITE" id="PS50863">
    <property type="entry name" value="B3"/>
    <property type="match status" value="1"/>
</dbReference>
<keyword evidence="2" id="KW-0805">Transcription regulation</keyword>
<evidence type="ECO:0000259" key="7">
    <source>
        <dbReference type="PROSITE" id="PS50863"/>
    </source>
</evidence>
<dbReference type="PANTHER" id="PTHR31140">
    <property type="entry name" value="B3 DOMAIN-CONTAINING TRANSCRIPTION FACTOR ABI3"/>
    <property type="match status" value="1"/>
</dbReference>
<dbReference type="GO" id="GO:0003677">
    <property type="term" value="F:DNA binding"/>
    <property type="evidence" value="ECO:0007669"/>
    <property type="project" value="UniProtKB-KW"/>
</dbReference>
<evidence type="ECO:0000256" key="6">
    <source>
        <dbReference type="SAM" id="MobiDB-lite"/>
    </source>
</evidence>
<evidence type="ECO:0000256" key="5">
    <source>
        <dbReference type="ARBA" id="ARBA00023242"/>
    </source>
</evidence>
<dbReference type="InterPro" id="IPR044800">
    <property type="entry name" value="LEC2-like"/>
</dbReference>
<evidence type="ECO:0000256" key="2">
    <source>
        <dbReference type="ARBA" id="ARBA00023015"/>
    </source>
</evidence>
<keyword evidence="9" id="KW-1185">Reference proteome</keyword>
<protein>
    <recommendedName>
        <fullName evidence="7">TF-B3 domain-containing protein</fullName>
    </recommendedName>
</protein>
<evidence type="ECO:0000313" key="9">
    <source>
        <dbReference type="Proteomes" id="UP000289738"/>
    </source>
</evidence>
<dbReference type="Pfam" id="PF02362">
    <property type="entry name" value="B3"/>
    <property type="match status" value="1"/>
</dbReference>
<comment type="caution">
    <text evidence="8">The sequence shown here is derived from an EMBL/GenBank/DDBJ whole genome shotgun (WGS) entry which is preliminary data.</text>
</comment>
<dbReference type="SMART" id="SM01019">
    <property type="entry name" value="B3"/>
    <property type="match status" value="1"/>
</dbReference>
<dbReference type="Gene3D" id="2.40.330.10">
    <property type="entry name" value="DNA-binding pseudobarrel domain"/>
    <property type="match status" value="1"/>
</dbReference>
<evidence type="ECO:0000256" key="3">
    <source>
        <dbReference type="ARBA" id="ARBA00023125"/>
    </source>
</evidence>
<proteinExistence type="predicted"/>
<dbReference type="AlphaFoldDB" id="A0A445CQX1"/>
<accession>A0A445CQX1</accession>
<comment type="subcellular location">
    <subcellularLocation>
        <location evidence="1">Nucleus</location>
    </subcellularLocation>
</comment>
<dbReference type="CDD" id="cd10017">
    <property type="entry name" value="B3_DNA"/>
    <property type="match status" value="1"/>
</dbReference>
<dbReference type="SUPFAM" id="SSF101936">
    <property type="entry name" value="DNA-binding pseudobarrel domain"/>
    <property type="match status" value="1"/>
</dbReference>
<dbReference type="InterPro" id="IPR015300">
    <property type="entry name" value="DNA-bd_pseudobarrel_sf"/>
</dbReference>
<sequence length="312" mass="35037">MASASSATNSGNVTPVMTEKWLDDGNEGTVATEQRQQRQLARMVMATREDSSMNDSGSSSLCASFSLAYIILLENLEEVTKRTSYCRAISCKYNLAKTETPQRWTQQQQEEAKDNINEDEMNNNKELMFEKVLTPSDVGMLNRLVVPKSHAEAHFPTGADGYSAEGKGLLLNFEDQSGKQWKFRYCYWSSSQSYVLTKGWGRYVRENHLSAGDVVLFKRHRLHPNNFFISWRGRDAGTMPPAARGRGKRRRRRDEGTSGGDGNSKSVVVSDAAVSVSVGWRVPRCERNDNGGKPFKFRFEDAEAVRGEHGIE</sequence>
<evidence type="ECO:0000313" key="8">
    <source>
        <dbReference type="EMBL" id="RYR53285.1"/>
    </source>
</evidence>
<dbReference type="PANTHER" id="PTHR31140:SF70">
    <property type="entry name" value="B3 DOMAIN-CONTAINING PROTEIN OS11G0156000"/>
    <property type="match status" value="1"/>
</dbReference>
<evidence type="ECO:0000256" key="4">
    <source>
        <dbReference type="ARBA" id="ARBA00023163"/>
    </source>
</evidence>
<dbReference type="EMBL" id="SDMP01000006">
    <property type="protein sequence ID" value="RYR53285.1"/>
    <property type="molecule type" value="Genomic_DNA"/>
</dbReference>
<gene>
    <name evidence="8" type="ORF">Ahy_A06g028300</name>
</gene>
<dbReference type="GO" id="GO:0005634">
    <property type="term" value="C:nucleus"/>
    <property type="evidence" value="ECO:0007669"/>
    <property type="project" value="UniProtKB-SubCell"/>
</dbReference>
<dbReference type="InterPro" id="IPR003340">
    <property type="entry name" value="B3_DNA-bd"/>
</dbReference>
<feature type="region of interest" description="Disordered" evidence="6">
    <location>
        <begin position="238"/>
        <end position="266"/>
    </location>
</feature>
<keyword evidence="5" id="KW-0539">Nucleus</keyword>
<keyword evidence="3" id="KW-0238">DNA-binding</keyword>
<keyword evidence="4" id="KW-0804">Transcription</keyword>
<feature type="domain" description="TF-B3" evidence="7">
    <location>
        <begin position="129"/>
        <end position="235"/>
    </location>
</feature>
<reference evidence="8 9" key="1">
    <citation type="submission" date="2019-01" db="EMBL/GenBank/DDBJ databases">
        <title>Sequencing of cultivated peanut Arachis hypogaea provides insights into genome evolution and oil improvement.</title>
        <authorList>
            <person name="Chen X."/>
        </authorList>
    </citation>
    <scope>NUCLEOTIDE SEQUENCE [LARGE SCALE GENOMIC DNA]</scope>
    <source>
        <strain evidence="9">cv. Fuhuasheng</strain>
        <tissue evidence="8">Leaves</tissue>
    </source>
</reference>
<dbReference type="Proteomes" id="UP000289738">
    <property type="component" value="Chromosome A06"/>
</dbReference>
<name>A0A445CQX1_ARAHY</name>
<dbReference type="GO" id="GO:0003700">
    <property type="term" value="F:DNA-binding transcription factor activity"/>
    <property type="evidence" value="ECO:0007669"/>
    <property type="project" value="InterPro"/>
</dbReference>